<dbReference type="RefSeq" id="XP_022303990.1">
    <property type="nucleotide sequence ID" value="XM_022448282.1"/>
</dbReference>
<dbReference type="Pfam" id="PF13837">
    <property type="entry name" value="Myb_DNA-bind_4"/>
    <property type="match status" value="1"/>
</dbReference>
<gene>
    <name evidence="4" type="primary">LOC111111352</name>
</gene>
<dbReference type="OrthoDB" id="6161627at2759"/>
<evidence type="ECO:0000256" key="1">
    <source>
        <dbReference type="SAM" id="MobiDB-lite"/>
    </source>
</evidence>
<feature type="region of interest" description="Disordered" evidence="1">
    <location>
        <begin position="72"/>
        <end position="103"/>
    </location>
</feature>
<dbReference type="AlphaFoldDB" id="A0A8B8BKX6"/>
<evidence type="ECO:0000259" key="2">
    <source>
        <dbReference type="Pfam" id="PF13837"/>
    </source>
</evidence>
<dbReference type="KEGG" id="cvn:111111352"/>
<protein>
    <submittedName>
        <fullName evidence="4">Uncharacterized protein LOC111111352 isoform X1</fullName>
    </submittedName>
</protein>
<dbReference type="Gene3D" id="1.10.10.60">
    <property type="entry name" value="Homeodomain-like"/>
    <property type="match status" value="1"/>
</dbReference>
<organism evidence="3 4">
    <name type="scientific">Crassostrea virginica</name>
    <name type="common">Eastern oyster</name>
    <dbReference type="NCBI Taxonomy" id="6565"/>
    <lineage>
        <taxon>Eukaryota</taxon>
        <taxon>Metazoa</taxon>
        <taxon>Spiralia</taxon>
        <taxon>Lophotrochozoa</taxon>
        <taxon>Mollusca</taxon>
        <taxon>Bivalvia</taxon>
        <taxon>Autobranchia</taxon>
        <taxon>Pteriomorphia</taxon>
        <taxon>Ostreida</taxon>
        <taxon>Ostreoidea</taxon>
        <taxon>Ostreidae</taxon>
        <taxon>Crassostrea</taxon>
    </lineage>
</organism>
<feature type="region of interest" description="Disordered" evidence="1">
    <location>
        <begin position="190"/>
        <end position="221"/>
    </location>
</feature>
<evidence type="ECO:0000313" key="4">
    <source>
        <dbReference type="RefSeq" id="XP_022303990.1"/>
    </source>
</evidence>
<keyword evidence="3" id="KW-1185">Reference proteome</keyword>
<evidence type="ECO:0000313" key="3">
    <source>
        <dbReference type="Proteomes" id="UP000694844"/>
    </source>
</evidence>
<proteinExistence type="predicted"/>
<dbReference type="GeneID" id="111111352"/>
<reference evidence="4" key="1">
    <citation type="submission" date="2025-08" db="UniProtKB">
        <authorList>
            <consortium name="RefSeq"/>
        </authorList>
    </citation>
    <scope>IDENTIFICATION</scope>
    <source>
        <tissue evidence="4">Whole sample</tissue>
    </source>
</reference>
<sequence length="266" mass="30095">MYVCTCIYKICIFSLSFKNVEVKLQNGEVVSVHVSADLLGQYHSTDPTIKNMAEKLIVQLAVEQLADRERSCEEEVQKEKSSESDDGLPDIPHTDHVASPTPTSVWAEKAEKCLLDCFRDLSTVTVKNRWLKISQKMGGFGFNFTSEQCRLKIKSLKERHARLSKKRGKSGEGAPEADNLEDEMAEAFSTPDFKPVYVSESGPKNPNDKSDEKPSTSAKKIKKCDEKKTVLEIMKKTEEDAERRHQEKMTVLRGFLDLMTNITKKD</sequence>
<accession>A0A8B8BKX6</accession>
<feature type="domain" description="Myb/SANT-like DNA-binding" evidence="2">
    <location>
        <begin position="105"/>
        <end position="173"/>
    </location>
</feature>
<feature type="compositionally biased region" description="Basic and acidic residues" evidence="1">
    <location>
        <begin position="72"/>
        <end position="83"/>
    </location>
</feature>
<dbReference type="Proteomes" id="UP000694844">
    <property type="component" value="Chromosome 9"/>
</dbReference>
<dbReference type="InterPro" id="IPR044822">
    <property type="entry name" value="Myb_DNA-bind_4"/>
</dbReference>
<name>A0A8B8BKX6_CRAVI</name>